<evidence type="ECO:0000313" key="14">
    <source>
        <dbReference type="Proteomes" id="UP000256329"/>
    </source>
</evidence>
<comment type="caution">
    <text evidence="10">Lacks conserved residue(s) required for the propagation of feature annotation.</text>
</comment>
<feature type="binding site" evidence="10">
    <location>
        <position position="304"/>
    </location>
    <ligand>
        <name>UDP-N-acetyl-alpha-D-glucosamine</name>
        <dbReference type="ChEBI" id="CHEBI:57705"/>
    </ligand>
</feature>
<dbReference type="Gene3D" id="3.40.50.2000">
    <property type="entry name" value="Glycogen Phosphorylase B"/>
    <property type="match status" value="2"/>
</dbReference>
<keyword evidence="14" id="KW-1185">Reference proteome</keyword>
<keyword evidence="3 10" id="KW-0328">Glycosyltransferase</keyword>
<evidence type="ECO:0000256" key="3">
    <source>
        <dbReference type="ARBA" id="ARBA00022676"/>
    </source>
</evidence>
<dbReference type="InterPro" id="IPR007235">
    <property type="entry name" value="Glyco_trans_28_C"/>
</dbReference>
<dbReference type="CDD" id="cd03785">
    <property type="entry name" value="GT28_MurG"/>
    <property type="match status" value="1"/>
</dbReference>
<evidence type="ECO:0000256" key="8">
    <source>
        <dbReference type="ARBA" id="ARBA00023306"/>
    </source>
</evidence>
<dbReference type="RefSeq" id="WP_115792744.1">
    <property type="nucleotide sequence ID" value="NZ_QSLN01000008.1"/>
</dbReference>
<dbReference type="InterPro" id="IPR004276">
    <property type="entry name" value="GlycoTrans_28_N"/>
</dbReference>
<evidence type="ECO:0000259" key="12">
    <source>
        <dbReference type="Pfam" id="PF04101"/>
    </source>
</evidence>
<dbReference type="GO" id="GO:0005886">
    <property type="term" value="C:plasma membrane"/>
    <property type="evidence" value="ECO:0007669"/>
    <property type="project" value="UniProtKB-SubCell"/>
</dbReference>
<feature type="binding site" evidence="10">
    <location>
        <position position="169"/>
    </location>
    <ligand>
        <name>UDP-N-acetyl-alpha-D-glucosamine</name>
        <dbReference type="ChEBI" id="CHEBI:57705"/>
    </ligand>
</feature>
<protein>
    <recommendedName>
        <fullName evidence="10">UDP-N-acetylglucosamine--N-acetylmuramyl-(pentapeptide) pyrophosphoryl-undecaprenol N-acetylglucosamine transferase</fullName>
        <ecNumber evidence="10">2.4.1.227</ecNumber>
    </recommendedName>
    <alternativeName>
        <fullName evidence="10">Undecaprenyl-PP-MurNAc-pentapeptide-UDPGlcNAc GlcNAc transferase</fullName>
    </alternativeName>
</protein>
<dbReference type="Proteomes" id="UP000256329">
    <property type="component" value="Unassembled WGS sequence"/>
</dbReference>
<dbReference type="PANTHER" id="PTHR21015">
    <property type="entry name" value="UDP-N-ACETYLGLUCOSAMINE--N-ACETYLMURAMYL-(PENTAPEPTIDE) PYROPHOSPHORYL-UNDECAPRENOL N-ACETYLGLUCOSAMINE TRANSFERASE 1"/>
    <property type="match status" value="1"/>
</dbReference>
<feature type="binding site" evidence="10">
    <location>
        <position position="127"/>
    </location>
    <ligand>
        <name>UDP-N-acetyl-alpha-D-glucosamine</name>
        <dbReference type="ChEBI" id="CHEBI:57705"/>
    </ligand>
</feature>
<keyword evidence="9 10" id="KW-0961">Cell wall biogenesis/degradation</keyword>
<keyword evidence="5 10" id="KW-0133">Cell shape</keyword>
<evidence type="ECO:0000256" key="2">
    <source>
        <dbReference type="ARBA" id="ARBA00022618"/>
    </source>
</evidence>
<dbReference type="GO" id="GO:0050511">
    <property type="term" value="F:undecaprenyldiphospho-muramoylpentapeptide beta-N-acetylglucosaminyltransferase activity"/>
    <property type="evidence" value="ECO:0007669"/>
    <property type="project" value="UniProtKB-UniRule"/>
</dbReference>
<feature type="binding site" evidence="10">
    <location>
        <position position="199"/>
    </location>
    <ligand>
        <name>UDP-N-acetyl-alpha-D-glucosamine</name>
        <dbReference type="ChEBI" id="CHEBI:57705"/>
    </ligand>
</feature>
<dbReference type="InterPro" id="IPR006009">
    <property type="entry name" value="GlcNAc_MurG"/>
</dbReference>
<dbReference type="Pfam" id="PF03033">
    <property type="entry name" value="Glyco_transf_28"/>
    <property type="match status" value="1"/>
</dbReference>
<feature type="binding site" evidence="10">
    <location>
        <begin position="13"/>
        <end position="15"/>
    </location>
    <ligand>
        <name>UDP-N-acetyl-alpha-D-glucosamine</name>
        <dbReference type="ChEBI" id="CHEBI:57705"/>
    </ligand>
</feature>
<dbReference type="GO" id="GO:0005975">
    <property type="term" value="P:carbohydrate metabolic process"/>
    <property type="evidence" value="ECO:0007669"/>
    <property type="project" value="InterPro"/>
</dbReference>
<dbReference type="PANTHER" id="PTHR21015:SF22">
    <property type="entry name" value="GLYCOSYLTRANSFERASE"/>
    <property type="match status" value="1"/>
</dbReference>
<evidence type="ECO:0000256" key="1">
    <source>
        <dbReference type="ARBA" id="ARBA00022475"/>
    </source>
</evidence>
<comment type="similarity">
    <text evidence="10">Belongs to the glycosyltransferase 28 family. MurG subfamily.</text>
</comment>
<keyword evidence="8 10" id="KW-0131">Cell cycle</keyword>
<keyword evidence="6 10" id="KW-0573">Peptidoglycan synthesis</keyword>
<proteinExistence type="inferred from homology"/>
<accession>A0A3D8P485</accession>
<dbReference type="SUPFAM" id="SSF53756">
    <property type="entry name" value="UDP-Glycosyltransferase/glycogen phosphorylase"/>
    <property type="match status" value="1"/>
</dbReference>
<comment type="subcellular location">
    <subcellularLocation>
        <location evidence="10">Cell membrane</location>
        <topology evidence="10">Peripheral membrane protein</topology>
        <orientation evidence="10">Cytoplasmic side</orientation>
    </subcellularLocation>
</comment>
<dbReference type="NCBIfam" id="TIGR01133">
    <property type="entry name" value="murG"/>
    <property type="match status" value="1"/>
</dbReference>
<keyword evidence="1 10" id="KW-1003">Cell membrane</keyword>
<dbReference type="EC" id="2.4.1.227" evidence="10"/>
<evidence type="ECO:0000256" key="4">
    <source>
        <dbReference type="ARBA" id="ARBA00022679"/>
    </source>
</evidence>
<dbReference type="OrthoDB" id="9808936at2"/>
<evidence type="ECO:0000313" key="13">
    <source>
        <dbReference type="EMBL" id="RDV82903.1"/>
    </source>
</evidence>
<feature type="domain" description="Glycosyltransferase family 28 N-terminal" evidence="11">
    <location>
        <begin position="6"/>
        <end position="142"/>
    </location>
</feature>
<dbReference type="GO" id="GO:0008360">
    <property type="term" value="P:regulation of cell shape"/>
    <property type="evidence" value="ECO:0007669"/>
    <property type="project" value="UniProtKB-KW"/>
</dbReference>
<organism evidence="13 14">
    <name type="scientific">Ammonifex thiophilus</name>
    <dbReference type="NCBI Taxonomy" id="444093"/>
    <lineage>
        <taxon>Bacteria</taxon>
        <taxon>Bacillati</taxon>
        <taxon>Bacillota</taxon>
        <taxon>Clostridia</taxon>
        <taxon>Thermoanaerobacterales</taxon>
        <taxon>Thermoanaerobacteraceae</taxon>
        <taxon>Ammonifex</taxon>
    </lineage>
</organism>
<keyword evidence="4 10" id="KW-0808">Transferase</keyword>
<dbReference type="HAMAP" id="MF_00033">
    <property type="entry name" value="MurG"/>
    <property type="match status" value="1"/>
</dbReference>
<dbReference type="Pfam" id="PF04101">
    <property type="entry name" value="Glyco_tran_28_C"/>
    <property type="match status" value="1"/>
</dbReference>
<evidence type="ECO:0000256" key="7">
    <source>
        <dbReference type="ARBA" id="ARBA00023136"/>
    </source>
</evidence>
<dbReference type="UniPathway" id="UPA00219"/>
<comment type="catalytic activity">
    <reaction evidence="10">
        <text>di-trans,octa-cis-undecaprenyl diphospho-N-acetyl-alpha-D-muramoyl-L-alanyl-D-glutamyl-meso-2,6-diaminopimeloyl-D-alanyl-D-alanine + UDP-N-acetyl-alpha-D-glucosamine = di-trans,octa-cis-undecaprenyl diphospho-[N-acetyl-alpha-D-glucosaminyl-(1-&gt;4)]-N-acetyl-alpha-D-muramoyl-L-alanyl-D-glutamyl-meso-2,6-diaminopimeloyl-D-alanyl-D-alanine + UDP + H(+)</text>
        <dbReference type="Rhea" id="RHEA:31227"/>
        <dbReference type="ChEBI" id="CHEBI:15378"/>
        <dbReference type="ChEBI" id="CHEBI:57705"/>
        <dbReference type="ChEBI" id="CHEBI:58223"/>
        <dbReference type="ChEBI" id="CHEBI:61387"/>
        <dbReference type="ChEBI" id="CHEBI:61388"/>
        <dbReference type="EC" id="2.4.1.227"/>
    </reaction>
</comment>
<comment type="function">
    <text evidence="10">Cell wall formation. Catalyzes the transfer of a GlcNAc subunit on undecaprenyl-pyrophosphoryl-MurNAc-pentapeptide (lipid intermediate I) to form undecaprenyl-pyrophosphoryl-MurNAc-(pentapeptide)GlcNAc (lipid intermediate II).</text>
</comment>
<sequence>MRKWRFVVTGGGTGGHIYPALAIAQGLKRRLPQAEIFYLGTAEGLEADLVPKAGFPFYAIEAAGLKRHLTLRNLKALFRAFRGLGAAYRLLGHLSPRVVIGTGGYVAGPVVLAAWLRGIPVLIHEQNAFPGLTNRLLSRLAQVTALTFPEAARYLPRRARVVVTGLPVREEILNVCREEARKQMGLKEGDKLLLSFGGSRGASRINEAVKELIRYFRDKEGIYLFHATGQGHYESFLKELEAEGIDLGSRPNIKIFPYFYYIADYLAAADLVICRAGAATLAELTCLGRPAILIPYPYATGRHQDYNARALADKGAAVVIEDAELTGERLLSEVKRLLASPAELSRMAEESRRLGKPEALNLLVDLVIRLARG</sequence>
<evidence type="ECO:0000256" key="6">
    <source>
        <dbReference type="ARBA" id="ARBA00022984"/>
    </source>
</evidence>
<dbReference type="GO" id="GO:0051991">
    <property type="term" value="F:UDP-N-acetyl-D-glucosamine:N-acetylmuramoyl-L-alanyl-D-glutamyl-meso-2,6-diaminopimelyl-D-alanyl-D-alanine-diphosphoundecaprenol 4-beta-N-acetylglucosaminlytransferase activity"/>
    <property type="evidence" value="ECO:0007669"/>
    <property type="project" value="RHEA"/>
</dbReference>
<dbReference type="GO" id="GO:0071555">
    <property type="term" value="P:cell wall organization"/>
    <property type="evidence" value="ECO:0007669"/>
    <property type="project" value="UniProtKB-KW"/>
</dbReference>
<evidence type="ECO:0000259" key="11">
    <source>
        <dbReference type="Pfam" id="PF03033"/>
    </source>
</evidence>
<evidence type="ECO:0000256" key="9">
    <source>
        <dbReference type="ARBA" id="ARBA00023316"/>
    </source>
</evidence>
<evidence type="ECO:0000256" key="5">
    <source>
        <dbReference type="ARBA" id="ARBA00022960"/>
    </source>
</evidence>
<dbReference type="GO" id="GO:0051301">
    <property type="term" value="P:cell division"/>
    <property type="evidence" value="ECO:0007669"/>
    <property type="project" value="UniProtKB-KW"/>
</dbReference>
<evidence type="ECO:0000256" key="10">
    <source>
        <dbReference type="HAMAP-Rule" id="MF_00033"/>
    </source>
</evidence>
<keyword evidence="2 10" id="KW-0132">Cell division</keyword>
<name>A0A3D8P485_9THEO</name>
<comment type="pathway">
    <text evidence="10">Cell wall biogenesis; peptidoglycan biosynthesis.</text>
</comment>
<feature type="domain" description="Glycosyl transferase family 28 C-terminal" evidence="12">
    <location>
        <begin position="195"/>
        <end position="359"/>
    </location>
</feature>
<keyword evidence="7 10" id="KW-0472">Membrane</keyword>
<dbReference type="EMBL" id="QSLN01000008">
    <property type="protein sequence ID" value="RDV82903.1"/>
    <property type="molecule type" value="Genomic_DNA"/>
</dbReference>
<dbReference type="GO" id="GO:0009252">
    <property type="term" value="P:peptidoglycan biosynthetic process"/>
    <property type="evidence" value="ECO:0007669"/>
    <property type="project" value="UniProtKB-UniRule"/>
</dbReference>
<gene>
    <name evidence="10 13" type="primary">murG</name>
    <name evidence="13" type="ORF">DXX99_06790</name>
</gene>
<reference evidence="13 14" key="1">
    <citation type="submission" date="2018-08" db="EMBL/GenBank/DDBJ databases">
        <title>Form III RuBisCO-mediated autotrophy in Thermodesulfobium bacteria.</title>
        <authorList>
            <person name="Toshchakov S.V."/>
            <person name="Kublanov I.V."/>
            <person name="Frolov E."/>
            <person name="Bonch-Osmolovskaya E.A."/>
            <person name="Tourova T.P."/>
            <person name="Chernych N.A."/>
            <person name="Lebedinsky A.V."/>
        </authorList>
    </citation>
    <scope>NUCLEOTIDE SEQUENCE [LARGE SCALE GENOMIC DNA]</scope>
    <source>
        <strain evidence="13 14">SR</strain>
    </source>
</reference>
<dbReference type="AlphaFoldDB" id="A0A3D8P485"/>
<comment type="caution">
    <text evidence="13">The sequence shown here is derived from an EMBL/GenBank/DDBJ whole genome shotgun (WGS) entry which is preliminary data.</text>
</comment>